<accession>I4DQZ5</accession>
<dbReference type="EMBL" id="AK404860">
    <property type="protein sequence ID" value="BAM20335.1"/>
    <property type="molecule type" value="mRNA"/>
</dbReference>
<evidence type="ECO:0000313" key="1">
    <source>
        <dbReference type="EMBL" id="BAM20335.1"/>
    </source>
</evidence>
<protein>
    <submittedName>
        <fullName evidence="1">Uncharacterized protein</fullName>
    </submittedName>
</protein>
<name>I4DQZ5_PAPPL</name>
<proteinExistence type="evidence at transcript level"/>
<dbReference type="AlphaFoldDB" id="I4DQZ5"/>
<feature type="non-terminal residue" evidence="1">
    <location>
        <position position="1"/>
    </location>
</feature>
<reference evidence="1" key="1">
    <citation type="journal article" date="2012" name="BMC Biol.">
        <title>Comprehensive microarray-based analysis for stage-specific larval camouflage pattern-associated genes in the swallowtail butterfly, Papilio xuthus.</title>
        <authorList>
            <person name="Futahashi R."/>
            <person name="Shirataki H."/>
            <person name="Narita T."/>
            <person name="Mita K."/>
            <person name="Fujiwara H."/>
        </authorList>
    </citation>
    <scope>NUCLEOTIDE SEQUENCE</scope>
    <source>
        <tissue evidence="1">Epidermis</tissue>
    </source>
</reference>
<sequence length="74" mass="8330">VSVPRIPLTSKVKVERRVSSVARRAWRPPGGPSPLHVTCDCDCDWLRRGVRCLLKQKKSEYFGSYDARQAKGSS</sequence>
<organism evidence="1">
    <name type="scientific">Papilio polytes</name>
    <name type="common">Common mormon</name>
    <name type="synonym">Swallowtail butterfly</name>
    <dbReference type="NCBI Taxonomy" id="76194"/>
    <lineage>
        <taxon>Eukaryota</taxon>
        <taxon>Metazoa</taxon>
        <taxon>Ecdysozoa</taxon>
        <taxon>Arthropoda</taxon>
        <taxon>Hexapoda</taxon>
        <taxon>Insecta</taxon>
        <taxon>Pterygota</taxon>
        <taxon>Neoptera</taxon>
        <taxon>Endopterygota</taxon>
        <taxon>Lepidoptera</taxon>
        <taxon>Glossata</taxon>
        <taxon>Ditrysia</taxon>
        <taxon>Papilionoidea</taxon>
        <taxon>Papilionidae</taxon>
        <taxon>Papilioninae</taxon>
        <taxon>Papilio</taxon>
    </lineage>
</organism>